<dbReference type="EMBL" id="JAHRIQ010081290">
    <property type="protein sequence ID" value="MEQ2246880.1"/>
    <property type="molecule type" value="Genomic_DNA"/>
</dbReference>
<sequence length="110" mass="11509">MSAASFSASAGNEQTQLNRMMPDSMECAEDSSYQDFKGAQKTLKYGTEIGEAAKRLSSKCFAPPPRCCAALWCAVAADTNRSNKTQDQGGCLCKAGGAAPCKSLKSSLIG</sequence>
<protein>
    <submittedName>
        <fullName evidence="1">Uncharacterized protein</fullName>
    </submittedName>
</protein>
<organism evidence="1 2">
    <name type="scientific">Ilyodon furcidens</name>
    <name type="common">goldbreast splitfin</name>
    <dbReference type="NCBI Taxonomy" id="33524"/>
    <lineage>
        <taxon>Eukaryota</taxon>
        <taxon>Metazoa</taxon>
        <taxon>Chordata</taxon>
        <taxon>Craniata</taxon>
        <taxon>Vertebrata</taxon>
        <taxon>Euteleostomi</taxon>
        <taxon>Actinopterygii</taxon>
        <taxon>Neopterygii</taxon>
        <taxon>Teleostei</taxon>
        <taxon>Neoteleostei</taxon>
        <taxon>Acanthomorphata</taxon>
        <taxon>Ovalentaria</taxon>
        <taxon>Atherinomorphae</taxon>
        <taxon>Cyprinodontiformes</taxon>
        <taxon>Goodeidae</taxon>
        <taxon>Ilyodon</taxon>
    </lineage>
</organism>
<comment type="caution">
    <text evidence="1">The sequence shown here is derived from an EMBL/GenBank/DDBJ whole genome shotgun (WGS) entry which is preliminary data.</text>
</comment>
<reference evidence="1 2" key="1">
    <citation type="submission" date="2021-06" db="EMBL/GenBank/DDBJ databases">
        <authorList>
            <person name="Palmer J.M."/>
        </authorList>
    </citation>
    <scope>NUCLEOTIDE SEQUENCE [LARGE SCALE GENOMIC DNA]</scope>
    <source>
        <strain evidence="2">if_2019</strain>
        <tissue evidence="1">Muscle</tissue>
    </source>
</reference>
<name>A0ABV0UP29_9TELE</name>
<evidence type="ECO:0000313" key="1">
    <source>
        <dbReference type="EMBL" id="MEQ2246880.1"/>
    </source>
</evidence>
<dbReference type="Proteomes" id="UP001482620">
    <property type="component" value="Unassembled WGS sequence"/>
</dbReference>
<gene>
    <name evidence="1" type="ORF">ILYODFUR_003676</name>
</gene>
<keyword evidence="2" id="KW-1185">Reference proteome</keyword>
<proteinExistence type="predicted"/>
<accession>A0ABV0UP29</accession>
<evidence type="ECO:0000313" key="2">
    <source>
        <dbReference type="Proteomes" id="UP001482620"/>
    </source>
</evidence>